<organism evidence="1 2">
    <name type="scientific">Camelina sativa</name>
    <name type="common">False flax</name>
    <name type="synonym">Myagrum sativum</name>
    <dbReference type="NCBI Taxonomy" id="90675"/>
    <lineage>
        <taxon>Eukaryota</taxon>
        <taxon>Viridiplantae</taxon>
        <taxon>Streptophyta</taxon>
        <taxon>Embryophyta</taxon>
        <taxon>Tracheophyta</taxon>
        <taxon>Spermatophyta</taxon>
        <taxon>Magnoliopsida</taxon>
        <taxon>eudicotyledons</taxon>
        <taxon>Gunneridae</taxon>
        <taxon>Pentapetalae</taxon>
        <taxon>rosids</taxon>
        <taxon>malvids</taxon>
        <taxon>Brassicales</taxon>
        <taxon>Brassicaceae</taxon>
        <taxon>Camelineae</taxon>
        <taxon>Camelina</taxon>
    </lineage>
</organism>
<dbReference type="GeneID" id="109126306"/>
<dbReference type="RefSeq" id="XP_019085306.1">
    <property type="nucleotide sequence ID" value="XM_019229761.1"/>
</dbReference>
<keyword evidence="1" id="KW-1185">Reference proteome</keyword>
<reference evidence="2" key="2">
    <citation type="submission" date="2025-08" db="UniProtKB">
        <authorList>
            <consortium name="RefSeq"/>
        </authorList>
    </citation>
    <scope>IDENTIFICATION</scope>
    <source>
        <tissue evidence="2">Leaf</tissue>
    </source>
</reference>
<protein>
    <submittedName>
        <fullName evidence="2">Uncharacterized protein LOC109126306</fullName>
    </submittedName>
</protein>
<name>A0ABM1QEW8_CAMSA</name>
<reference evidence="1" key="1">
    <citation type="journal article" date="2014" name="Nat. Commun.">
        <title>The emerging biofuel crop Camelina sativa retains a highly undifferentiated hexaploid genome structure.</title>
        <authorList>
            <person name="Kagale S."/>
            <person name="Koh C."/>
            <person name="Nixon J."/>
            <person name="Bollina V."/>
            <person name="Clarke W.E."/>
            <person name="Tuteja R."/>
            <person name="Spillane C."/>
            <person name="Robinson S.J."/>
            <person name="Links M.G."/>
            <person name="Clarke C."/>
            <person name="Higgins E.E."/>
            <person name="Huebert T."/>
            <person name="Sharpe A.G."/>
            <person name="Parkin I.A."/>
        </authorList>
    </citation>
    <scope>NUCLEOTIDE SEQUENCE [LARGE SCALE GENOMIC DNA]</scope>
    <source>
        <strain evidence="1">cv. DH55</strain>
    </source>
</reference>
<evidence type="ECO:0000313" key="1">
    <source>
        <dbReference type="Proteomes" id="UP000694864"/>
    </source>
</evidence>
<sequence length="127" mass="14684">MQDAKPVPTPMSSSTQLRVLSGTPLDYAKEYRMVVVSLQYLAFTRPDIAFPVNRLSQFMHRPTNVHWQSMKRVLRYLAGTQSHGIFLRWDAPLTIHAFSDADWGRDKANYVCDWEPAEADFKAFFTK</sequence>
<gene>
    <name evidence="2" type="primary">LOC109126306</name>
</gene>
<evidence type="ECO:0000313" key="2">
    <source>
        <dbReference type="RefSeq" id="XP_019085306.1"/>
    </source>
</evidence>
<dbReference type="PANTHER" id="PTHR11439:SF489">
    <property type="entry name" value="RNA-DIRECTED DNA POLYMERASE"/>
    <property type="match status" value="1"/>
</dbReference>
<proteinExistence type="predicted"/>
<dbReference type="PANTHER" id="PTHR11439">
    <property type="entry name" value="GAG-POL-RELATED RETROTRANSPOSON"/>
    <property type="match status" value="1"/>
</dbReference>
<accession>A0ABM1QEW8</accession>
<dbReference type="Proteomes" id="UP000694864">
    <property type="component" value="Chromosome 2"/>
</dbReference>